<dbReference type="Proteomes" id="UP000622890">
    <property type="component" value="Unassembled WGS sequence"/>
</dbReference>
<evidence type="ECO:0000313" key="2">
    <source>
        <dbReference type="EMBL" id="MBK4738817.1"/>
    </source>
</evidence>
<name>A0A934SZW4_9BURK</name>
<feature type="signal peptide" evidence="1">
    <location>
        <begin position="1"/>
        <end position="25"/>
    </location>
</feature>
<accession>A0A934SZW4</accession>
<proteinExistence type="predicted"/>
<protein>
    <recommendedName>
        <fullName evidence="4">PsiF repeat-containing protein</fullName>
    </recommendedName>
</protein>
<organism evidence="2 3">
    <name type="scientific">Noviherbaspirillum pedocola</name>
    <dbReference type="NCBI Taxonomy" id="2801341"/>
    <lineage>
        <taxon>Bacteria</taxon>
        <taxon>Pseudomonadati</taxon>
        <taxon>Pseudomonadota</taxon>
        <taxon>Betaproteobacteria</taxon>
        <taxon>Burkholderiales</taxon>
        <taxon>Oxalobacteraceae</taxon>
        <taxon>Noviherbaspirillum</taxon>
    </lineage>
</organism>
<evidence type="ECO:0000313" key="3">
    <source>
        <dbReference type="Proteomes" id="UP000622890"/>
    </source>
</evidence>
<dbReference type="AlphaFoldDB" id="A0A934SZW4"/>
<keyword evidence="3" id="KW-1185">Reference proteome</keyword>
<evidence type="ECO:0008006" key="4">
    <source>
        <dbReference type="Google" id="ProtNLM"/>
    </source>
</evidence>
<gene>
    <name evidence="2" type="ORF">JJB74_29755</name>
</gene>
<sequence length="96" mass="9577">MKKILLCAACSLSLIAAALPQISFAANAACATKAVDKNGKPLAGAAKSSFMKKCEADGAKAAEASCQPKAVDKNGKPLAGAAKASFMKKCVSESAS</sequence>
<feature type="chain" id="PRO_5036690213" description="PsiF repeat-containing protein" evidence="1">
    <location>
        <begin position="26"/>
        <end position="96"/>
    </location>
</feature>
<evidence type="ECO:0000256" key="1">
    <source>
        <dbReference type="SAM" id="SignalP"/>
    </source>
</evidence>
<comment type="caution">
    <text evidence="2">The sequence shown here is derived from an EMBL/GenBank/DDBJ whole genome shotgun (WGS) entry which is preliminary data.</text>
</comment>
<dbReference type="RefSeq" id="WP_200598188.1">
    <property type="nucleotide sequence ID" value="NZ_JAEPBG010000027.1"/>
</dbReference>
<keyword evidence="1" id="KW-0732">Signal</keyword>
<reference evidence="2" key="1">
    <citation type="submission" date="2021-01" db="EMBL/GenBank/DDBJ databases">
        <title>Genome sequence of strain Noviherbaspirillum sp. DKR-6.</title>
        <authorList>
            <person name="Chaudhary D.K."/>
        </authorList>
    </citation>
    <scope>NUCLEOTIDE SEQUENCE</scope>
    <source>
        <strain evidence="2">DKR-6</strain>
    </source>
</reference>
<dbReference type="EMBL" id="JAEPBG010000027">
    <property type="protein sequence ID" value="MBK4738817.1"/>
    <property type="molecule type" value="Genomic_DNA"/>
</dbReference>